<dbReference type="InterPro" id="IPR000719">
    <property type="entry name" value="Prot_kinase_dom"/>
</dbReference>
<protein>
    <recommendedName>
        <fullName evidence="1">Protein kinase domain-containing protein</fullName>
    </recommendedName>
</protein>
<keyword evidence="3" id="KW-1185">Reference proteome</keyword>
<dbReference type="SUPFAM" id="SSF56112">
    <property type="entry name" value="Protein kinase-like (PK-like)"/>
    <property type="match status" value="1"/>
</dbReference>
<evidence type="ECO:0000313" key="3">
    <source>
        <dbReference type="Proteomes" id="UP001498421"/>
    </source>
</evidence>
<name>A0ABR1I8J9_9HYPO</name>
<evidence type="ECO:0000259" key="1">
    <source>
        <dbReference type="PROSITE" id="PS50011"/>
    </source>
</evidence>
<dbReference type="PROSITE" id="PS50011">
    <property type="entry name" value="PROTEIN_KINASE_DOM"/>
    <property type="match status" value="1"/>
</dbReference>
<organism evidence="2 3">
    <name type="scientific">Neonectria magnoliae</name>
    <dbReference type="NCBI Taxonomy" id="2732573"/>
    <lineage>
        <taxon>Eukaryota</taxon>
        <taxon>Fungi</taxon>
        <taxon>Dikarya</taxon>
        <taxon>Ascomycota</taxon>
        <taxon>Pezizomycotina</taxon>
        <taxon>Sordariomycetes</taxon>
        <taxon>Hypocreomycetidae</taxon>
        <taxon>Hypocreales</taxon>
        <taxon>Nectriaceae</taxon>
        <taxon>Neonectria</taxon>
    </lineage>
</organism>
<dbReference type="EMBL" id="JAZAVK010000032">
    <property type="protein sequence ID" value="KAK7429183.1"/>
    <property type="molecule type" value="Genomic_DNA"/>
</dbReference>
<dbReference type="Gene3D" id="1.10.510.10">
    <property type="entry name" value="Transferase(Phosphotransferase) domain 1"/>
    <property type="match status" value="1"/>
</dbReference>
<dbReference type="Proteomes" id="UP001498421">
    <property type="component" value="Unassembled WGS sequence"/>
</dbReference>
<dbReference type="Pfam" id="PF00069">
    <property type="entry name" value="Pkinase"/>
    <property type="match status" value="1"/>
</dbReference>
<reference evidence="2 3" key="1">
    <citation type="journal article" date="2025" name="Microbiol. Resour. Announc.">
        <title>Draft genome sequences for Neonectria magnoliae and Neonectria punicea, canker pathogens of Liriodendron tulipifera and Acer saccharum in West Virginia.</title>
        <authorList>
            <person name="Petronek H.M."/>
            <person name="Kasson M.T."/>
            <person name="Metheny A.M."/>
            <person name="Stauder C.M."/>
            <person name="Lovett B."/>
            <person name="Lynch S.C."/>
            <person name="Garnas J.R."/>
            <person name="Kasson L.R."/>
            <person name="Stajich J.E."/>
        </authorList>
    </citation>
    <scope>NUCLEOTIDE SEQUENCE [LARGE SCALE GENOMIC DNA]</scope>
    <source>
        <strain evidence="2 3">NRRL 64651</strain>
    </source>
</reference>
<evidence type="ECO:0000313" key="2">
    <source>
        <dbReference type="EMBL" id="KAK7429183.1"/>
    </source>
</evidence>
<accession>A0ABR1I8J9</accession>
<gene>
    <name evidence="2" type="ORF">QQZ08_004398</name>
</gene>
<proteinExistence type="predicted"/>
<comment type="caution">
    <text evidence="2">The sequence shown here is derived from an EMBL/GenBank/DDBJ whole genome shotgun (WGS) entry which is preliminary data.</text>
</comment>
<dbReference type="InterPro" id="IPR011009">
    <property type="entry name" value="Kinase-like_dom_sf"/>
</dbReference>
<feature type="domain" description="Protein kinase" evidence="1">
    <location>
        <begin position="127"/>
        <end position="333"/>
    </location>
</feature>
<sequence>MDVPCYEVAEFTFSDHNTDSEFVVMCSGRRLIIRLFENHFSGASRLKEQYLFFLRVAEEGELDGQTVDDFYDWVTEPFLPILRNLPGRDAGASAKITVQEYLFAEPSVYTLMVVAGRLSPVQCETTKADAERIGLGILLPDDLCSQWQCFQPSDIEICAESPEKALTRLPKKVKPIGTTTTYFLKPLRQGDQHSAKRELITYKAISEAFIGPEVRISRLHGLVRDDRGVVFGLLLSYIHCRAMTLGCAVKSHTSAALRSKWKNQVCSTVDLLHKAGVIWGDVKADNVLIDDRDDAWVVDFGGGYTEGWVEKQSAGTLAGDAEGLANILKFLDD</sequence>